<protein>
    <recommendedName>
        <fullName evidence="3">Replication protein</fullName>
    </recommendedName>
</protein>
<dbReference type="EMBL" id="JAASRS010000001">
    <property type="protein sequence ID" value="NIK15740.1"/>
    <property type="molecule type" value="Genomic_DNA"/>
</dbReference>
<organism evidence="1 2">
    <name type="scientific">Saccharococcus thermophilus</name>
    <dbReference type="NCBI Taxonomy" id="29396"/>
    <lineage>
        <taxon>Bacteria</taxon>
        <taxon>Bacillati</taxon>
        <taxon>Bacillota</taxon>
        <taxon>Bacilli</taxon>
        <taxon>Bacillales</taxon>
        <taxon>Anoxybacillaceae</taxon>
        <taxon>Saccharococcus</taxon>
    </lineage>
</organism>
<evidence type="ECO:0000313" key="2">
    <source>
        <dbReference type="Proteomes" id="UP000532769"/>
    </source>
</evidence>
<evidence type="ECO:0008006" key="3">
    <source>
        <dbReference type="Google" id="ProtNLM"/>
    </source>
</evidence>
<proteinExistence type="predicted"/>
<gene>
    <name evidence="1" type="ORF">BDD39_002250</name>
</gene>
<dbReference type="RefSeq" id="WP_166910768.1">
    <property type="nucleotide sequence ID" value="NZ_JAASRS010000001.1"/>
</dbReference>
<name>A0A846MJD8_9BACL</name>
<sequence length="241" mass="29169">MSKVKTKTNKTFQIQIPHKIIRSSKMDCTTFFVYAKLVQLYRWRGSKSEVLAFDHTNFKYYTNIKSNQKLKKSLNKLYEMKLIRTKVDELPRNQLLEIEINPFFDLNKVGKEKEDRFSYTQLPYILLDKCMIDEIGHTGVRLLYYYESYTNRKKTFPFCFTSMQTIQKETGLSENTIIRYNKILEKNKLIDIKRHKLEMDGYIEDEFGNERAYFQRYNNHYHVNIERIYTLHEKLSQKNKI</sequence>
<comment type="caution">
    <text evidence="1">The sequence shown here is derived from an EMBL/GenBank/DDBJ whole genome shotgun (WGS) entry which is preliminary data.</text>
</comment>
<keyword evidence="2" id="KW-1185">Reference proteome</keyword>
<dbReference type="InterPro" id="IPR036388">
    <property type="entry name" value="WH-like_DNA-bd_sf"/>
</dbReference>
<dbReference type="Gene3D" id="1.10.10.10">
    <property type="entry name" value="Winged helix-like DNA-binding domain superfamily/Winged helix DNA-binding domain"/>
    <property type="match status" value="1"/>
</dbReference>
<reference evidence="1 2" key="1">
    <citation type="submission" date="2020-03" db="EMBL/GenBank/DDBJ databases">
        <title>Genomic Encyclopedia of Archaeal and Bacterial Type Strains, Phase II (KMG-II): from individual species to whole genera.</title>
        <authorList>
            <person name="Goeker M."/>
        </authorList>
    </citation>
    <scope>NUCLEOTIDE SEQUENCE [LARGE SCALE GENOMIC DNA]</scope>
    <source>
        <strain evidence="1 2">DSM 4749</strain>
    </source>
</reference>
<accession>A0A846MJD8</accession>
<dbReference type="Proteomes" id="UP000532769">
    <property type="component" value="Unassembled WGS sequence"/>
</dbReference>
<dbReference type="AlphaFoldDB" id="A0A846MJD8"/>
<evidence type="ECO:0000313" key="1">
    <source>
        <dbReference type="EMBL" id="NIK15740.1"/>
    </source>
</evidence>